<feature type="domain" description="Outer membrane channel protein CpnT-like N-terminal" evidence="1">
    <location>
        <begin position="12"/>
        <end position="142"/>
    </location>
</feature>
<keyword evidence="3" id="KW-1185">Reference proteome</keyword>
<evidence type="ECO:0000313" key="2">
    <source>
        <dbReference type="EMBL" id="MFC0546594.1"/>
    </source>
</evidence>
<accession>A0ABV6N1Z2</accession>
<dbReference type="EMBL" id="JBHLUD010000013">
    <property type="protein sequence ID" value="MFC0546594.1"/>
    <property type="molecule type" value="Genomic_DNA"/>
</dbReference>
<gene>
    <name evidence="2" type="ORF">ACFFH7_34150</name>
</gene>
<sequence length="249" mass="25895">MSVGVTLPSEVTWVLDLIGVEWPNIDEDELRSAADQLRELGSELSSNNGDAKSEIEEMLGVNSAESLQIFEALWKKLADGHLQQLGEGMDMLATGLDIAAVVIVAMKLAAIVQLVILAAELIADQAAAIETLGASEALAVAQTEFTEQIVKQAIEQAIQTVEQQLLSVVEGPIFAALESAGEELAMQLVGDALGTHQGIDMGAVANAGVDGFSQGVSDSVDQVEGMADSVVNDPLGTAESVATNQGIPT</sequence>
<dbReference type="Proteomes" id="UP001589810">
    <property type="component" value="Unassembled WGS sequence"/>
</dbReference>
<dbReference type="Pfam" id="PF25547">
    <property type="entry name" value="WXG100_2"/>
    <property type="match status" value="1"/>
</dbReference>
<organism evidence="2 3">
    <name type="scientific">Kutzneria chonburiensis</name>
    <dbReference type="NCBI Taxonomy" id="1483604"/>
    <lineage>
        <taxon>Bacteria</taxon>
        <taxon>Bacillati</taxon>
        <taxon>Actinomycetota</taxon>
        <taxon>Actinomycetes</taxon>
        <taxon>Pseudonocardiales</taxon>
        <taxon>Pseudonocardiaceae</taxon>
        <taxon>Kutzneria</taxon>
    </lineage>
</organism>
<reference evidence="2 3" key="1">
    <citation type="submission" date="2024-09" db="EMBL/GenBank/DDBJ databases">
        <authorList>
            <person name="Sun Q."/>
            <person name="Mori K."/>
        </authorList>
    </citation>
    <scope>NUCLEOTIDE SEQUENCE [LARGE SCALE GENOMIC DNA]</scope>
    <source>
        <strain evidence="2 3">TBRC 1432</strain>
    </source>
</reference>
<proteinExistence type="predicted"/>
<dbReference type="RefSeq" id="WP_273936832.1">
    <property type="nucleotide sequence ID" value="NZ_CP097263.1"/>
</dbReference>
<comment type="caution">
    <text evidence="2">The sequence shown here is derived from an EMBL/GenBank/DDBJ whole genome shotgun (WGS) entry which is preliminary data.</text>
</comment>
<dbReference type="InterPro" id="IPR057746">
    <property type="entry name" value="CpnT-like_N"/>
</dbReference>
<evidence type="ECO:0000313" key="3">
    <source>
        <dbReference type="Proteomes" id="UP001589810"/>
    </source>
</evidence>
<name>A0ABV6N1Z2_9PSEU</name>
<protein>
    <recommendedName>
        <fullName evidence="1">Outer membrane channel protein CpnT-like N-terminal domain-containing protein</fullName>
    </recommendedName>
</protein>
<evidence type="ECO:0000259" key="1">
    <source>
        <dbReference type="Pfam" id="PF25547"/>
    </source>
</evidence>